<gene>
    <name evidence="2" type="ORF">S12H4_33909</name>
</gene>
<feature type="non-terminal residue" evidence="2">
    <location>
        <position position="1"/>
    </location>
</feature>
<keyword evidence="1" id="KW-0472">Membrane</keyword>
<organism evidence="2">
    <name type="scientific">marine sediment metagenome</name>
    <dbReference type="NCBI Taxonomy" id="412755"/>
    <lineage>
        <taxon>unclassified sequences</taxon>
        <taxon>metagenomes</taxon>
        <taxon>ecological metagenomes</taxon>
    </lineage>
</organism>
<reference evidence="2" key="1">
    <citation type="journal article" date="2014" name="Front. Microbiol.">
        <title>High frequency of phylogenetically diverse reductive dehalogenase-homologous genes in deep subseafloor sedimentary metagenomes.</title>
        <authorList>
            <person name="Kawai M."/>
            <person name="Futagami T."/>
            <person name="Toyoda A."/>
            <person name="Takaki Y."/>
            <person name="Nishi S."/>
            <person name="Hori S."/>
            <person name="Arai W."/>
            <person name="Tsubouchi T."/>
            <person name="Morono Y."/>
            <person name="Uchiyama I."/>
            <person name="Ito T."/>
            <person name="Fujiyama A."/>
            <person name="Inagaki F."/>
            <person name="Takami H."/>
        </authorList>
    </citation>
    <scope>NUCLEOTIDE SEQUENCE</scope>
    <source>
        <strain evidence="2">Expedition CK06-06</strain>
    </source>
</reference>
<keyword evidence="1" id="KW-0812">Transmembrane</keyword>
<evidence type="ECO:0000313" key="2">
    <source>
        <dbReference type="EMBL" id="GAJ01575.1"/>
    </source>
</evidence>
<sequence length="108" mass="12439">VGYRIELIYFGKKYGTYISNDLNQPMAKTYSDENGEIIIENVPNGNYTVRVYDGNTLIAETLINTFREVNYFRTDVFHFPLWILIFGGISGALLLIGLVLYFNNKKRS</sequence>
<dbReference type="AlphaFoldDB" id="X1V8K1"/>
<dbReference type="EMBL" id="BARW01020026">
    <property type="protein sequence ID" value="GAJ01575.1"/>
    <property type="molecule type" value="Genomic_DNA"/>
</dbReference>
<protein>
    <recommendedName>
        <fullName evidence="3">Prealbumin-like fold domain-containing protein</fullName>
    </recommendedName>
</protein>
<dbReference type="SUPFAM" id="SSF49478">
    <property type="entry name" value="Cna protein B-type domain"/>
    <property type="match status" value="1"/>
</dbReference>
<evidence type="ECO:0008006" key="3">
    <source>
        <dbReference type="Google" id="ProtNLM"/>
    </source>
</evidence>
<name>X1V8K1_9ZZZZ</name>
<evidence type="ECO:0000256" key="1">
    <source>
        <dbReference type="SAM" id="Phobius"/>
    </source>
</evidence>
<proteinExistence type="predicted"/>
<accession>X1V8K1</accession>
<feature type="transmembrane region" description="Helical" evidence="1">
    <location>
        <begin position="79"/>
        <end position="102"/>
    </location>
</feature>
<keyword evidence="1" id="KW-1133">Transmembrane helix</keyword>
<comment type="caution">
    <text evidence="2">The sequence shown here is derived from an EMBL/GenBank/DDBJ whole genome shotgun (WGS) entry which is preliminary data.</text>
</comment>